<accession>A0A4Y8ZY17</accession>
<comment type="caution">
    <text evidence="11">The sequence shown here is derived from an EMBL/GenBank/DDBJ whole genome shotgun (WGS) entry which is preliminary data.</text>
</comment>
<dbReference type="AlphaFoldDB" id="A0A4Y8ZY17"/>
<keyword evidence="5" id="KW-0964">Secreted</keyword>
<dbReference type="CDD" id="cd09143">
    <property type="entry name" value="PLDc_vPLD1_2_like_bac_2"/>
    <property type="match status" value="1"/>
</dbReference>
<dbReference type="SMART" id="SM00155">
    <property type="entry name" value="PLDc"/>
    <property type="match status" value="2"/>
</dbReference>
<dbReference type="GO" id="GO:0005576">
    <property type="term" value="C:extracellular region"/>
    <property type="evidence" value="ECO:0007669"/>
    <property type="project" value="UniProtKB-SubCell"/>
</dbReference>
<keyword evidence="7" id="KW-0378">Hydrolase</keyword>
<dbReference type="SUPFAM" id="SSF56024">
    <property type="entry name" value="Phospholipase D/nuclease"/>
    <property type="match status" value="2"/>
</dbReference>
<dbReference type="Gene3D" id="3.30.870.10">
    <property type="entry name" value="Endonuclease Chain A"/>
    <property type="match status" value="2"/>
</dbReference>
<comment type="subcellular location">
    <subcellularLocation>
        <location evidence="3">Secreted</location>
    </subcellularLocation>
</comment>
<feature type="domain" description="PLD phosphodiesterase" evidence="10">
    <location>
        <begin position="148"/>
        <end position="175"/>
    </location>
</feature>
<evidence type="ECO:0000256" key="2">
    <source>
        <dbReference type="ARBA" id="ARBA00003145"/>
    </source>
</evidence>
<dbReference type="EMBL" id="SPDV01000001">
    <property type="protein sequence ID" value="TFI60175.1"/>
    <property type="molecule type" value="Genomic_DNA"/>
</dbReference>
<keyword evidence="6" id="KW-0677">Repeat</keyword>
<evidence type="ECO:0000259" key="10">
    <source>
        <dbReference type="PROSITE" id="PS50035"/>
    </source>
</evidence>
<dbReference type="OrthoDB" id="8828485at2"/>
<comment type="function">
    <text evidence="2">Could be a virulence factor.</text>
</comment>
<evidence type="ECO:0000256" key="8">
    <source>
        <dbReference type="ARBA" id="ARBA00023098"/>
    </source>
</evidence>
<evidence type="ECO:0000256" key="4">
    <source>
        <dbReference type="ARBA" id="ARBA00018392"/>
    </source>
</evidence>
<evidence type="ECO:0000256" key="1">
    <source>
        <dbReference type="ARBA" id="ARBA00000798"/>
    </source>
</evidence>
<dbReference type="GO" id="GO:0009395">
    <property type="term" value="P:phospholipid catabolic process"/>
    <property type="evidence" value="ECO:0007669"/>
    <property type="project" value="TreeGrafter"/>
</dbReference>
<dbReference type="PANTHER" id="PTHR18896">
    <property type="entry name" value="PHOSPHOLIPASE D"/>
    <property type="match status" value="1"/>
</dbReference>
<evidence type="ECO:0000256" key="3">
    <source>
        <dbReference type="ARBA" id="ARBA00004613"/>
    </source>
</evidence>
<sequence>MHDATPPSLRSCRRVADATFPGPPLPIEGRDIWRRTHARRAALIVDAEDYYCCAFEALLEARSQIILIGWDVDTRVWLTDRKHAGKAPVALGPLLLWLARRRPELSIYILAWDEGLISVPGRGTTLFRLLRWAVQPRVSIKWDSTHPLDASHHQKILVIDDALGFCGGIDITADRWDTRRHCDNEPLRKRPFTRRAYEPWHDATMAVDGDAASALGDLARLRWRIATGEDLPRPASAGDPWPKRLEPTFRDVPAALARTRGKDGEIGEVREVEALFLNLIRAARRSVYIETQYFASRVVAEAIAARLEEKDGPEFVIVNPRTAEGWLDEAVMGPARAELVRALHARDRHHRFRIYTPVTEGGADIYVHAKIMIVDDIFLRVGSANLNNRSMGLDSECDLLIDGRDDARVQATIRDVRTDLLAEHLGMAPDSFAAAHAEAGSLIGAIERLRGEGRTLCPFTPPDPGAVKTALARGEVLDPEAADELFERRARPGLLARLGGRRRR</sequence>
<gene>
    <name evidence="11" type="ORF">E2493_00210</name>
</gene>
<dbReference type="PROSITE" id="PS50035">
    <property type="entry name" value="PLD"/>
    <property type="match status" value="2"/>
</dbReference>
<dbReference type="InterPro" id="IPR001736">
    <property type="entry name" value="PLipase_D/transphosphatidylase"/>
</dbReference>
<evidence type="ECO:0000256" key="7">
    <source>
        <dbReference type="ARBA" id="ARBA00022801"/>
    </source>
</evidence>
<protein>
    <recommendedName>
        <fullName evidence="4">Phospholipase D</fullName>
    </recommendedName>
    <alternativeName>
        <fullName evidence="9">Choline phosphatase</fullName>
    </alternativeName>
</protein>
<dbReference type="InterPro" id="IPR025202">
    <property type="entry name" value="PLD-like_dom"/>
</dbReference>
<organism evidence="11 12">
    <name type="scientific">Sphingomonas parva</name>
    <dbReference type="NCBI Taxonomy" id="2555898"/>
    <lineage>
        <taxon>Bacteria</taxon>
        <taxon>Pseudomonadati</taxon>
        <taxon>Pseudomonadota</taxon>
        <taxon>Alphaproteobacteria</taxon>
        <taxon>Sphingomonadales</taxon>
        <taxon>Sphingomonadaceae</taxon>
        <taxon>Sphingomonas</taxon>
    </lineage>
</organism>
<dbReference type="Pfam" id="PF00614">
    <property type="entry name" value="PLDc"/>
    <property type="match status" value="1"/>
</dbReference>
<dbReference type="Proteomes" id="UP000298213">
    <property type="component" value="Unassembled WGS sequence"/>
</dbReference>
<proteinExistence type="predicted"/>
<dbReference type="PANTHER" id="PTHR18896:SF76">
    <property type="entry name" value="PHOSPHOLIPASE"/>
    <property type="match status" value="1"/>
</dbReference>
<keyword evidence="12" id="KW-1185">Reference proteome</keyword>
<evidence type="ECO:0000256" key="5">
    <source>
        <dbReference type="ARBA" id="ARBA00022525"/>
    </source>
</evidence>
<comment type="catalytic activity">
    <reaction evidence="1">
        <text>a 1,2-diacyl-sn-glycero-3-phosphocholine + H2O = a 1,2-diacyl-sn-glycero-3-phosphate + choline + H(+)</text>
        <dbReference type="Rhea" id="RHEA:14445"/>
        <dbReference type="ChEBI" id="CHEBI:15354"/>
        <dbReference type="ChEBI" id="CHEBI:15377"/>
        <dbReference type="ChEBI" id="CHEBI:15378"/>
        <dbReference type="ChEBI" id="CHEBI:57643"/>
        <dbReference type="ChEBI" id="CHEBI:58608"/>
        <dbReference type="EC" id="3.1.4.4"/>
    </reaction>
</comment>
<dbReference type="Pfam" id="PF13091">
    <property type="entry name" value="PLDc_2"/>
    <property type="match status" value="1"/>
</dbReference>
<dbReference type="CDD" id="cd09140">
    <property type="entry name" value="PLDc_vPLD1_2_like_bac_1"/>
    <property type="match status" value="1"/>
</dbReference>
<evidence type="ECO:0000313" key="11">
    <source>
        <dbReference type="EMBL" id="TFI60175.1"/>
    </source>
</evidence>
<keyword evidence="8" id="KW-0443">Lipid metabolism</keyword>
<dbReference type="InterPro" id="IPR015679">
    <property type="entry name" value="PLipase_D_fam"/>
</dbReference>
<reference evidence="11 12" key="1">
    <citation type="submission" date="2019-03" db="EMBL/GenBank/DDBJ databases">
        <title>Genome sequence of Sphingomonas sp. 17J27-24.</title>
        <authorList>
            <person name="Kim M."/>
            <person name="Maeng S."/>
            <person name="Sathiyaraj S."/>
        </authorList>
    </citation>
    <scope>NUCLEOTIDE SEQUENCE [LARGE SCALE GENOMIC DNA]</scope>
    <source>
        <strain evidence="11 12">17J27-24</strain>
    </source>
</reference>
<name>A0A4Y8ZY17_9SPHN</name>
<feature type="domain" description="PLD phosphodiesterase" evidence="10">
    <location>
        <begin position="363"/>
        <end position="390"/>
    </location>
</feature>
<evidence type="ECO:0000256" key="6">
    <source>
        <dbReference type="ARBA" id="ARBA00022737"/>
    </source>
</evidence>
<evidence type="ECO:0000313" key="12">
    <source>
        <dbReference type="Proteomes" id="UP000298213"/>
    </source>
</evidence>
<evidence type="ECO:0000256" key="9">
    <source>
        <dbReference type="ARBA" id="ARBA00029594"/>
    </source>
</evidence>
<dbReference type="GO" id="GO:0004630">
    <property type="term" value="F:phospholipase D activity"/>
    <property type="evidence" value="ECO:0007669"/>
    <property type="project" value="UniProtKB-EC"/>
</dbReference>